<dbReference type="Gene3D" id="3.40.50.720">
    <property type="entry name" value="NAD(P)-binding Rossmann-like Domain"/>
    <property type="match status" value="1"/>
</dbReference>
<dbReference type="SUPFAM" id="SSF51735">
    <property type="entry name" value="NAD(P)-binding Rossmann-fold domains"/>
    <property type="match status" value="1"/>
</dbReference>
<protein>
    <submittedName>
        <fullName evidence="2">Delta4,5-steroid-5beta-reductase, VEIN PATTERNING 1</fullName>
    </submittedName>
</protein>
<dbReference type="PANTHER" id="PTHR32487:SF13">
    <property type="entry name" value="LOW QUALITY PROTEIN: IRIDOID SYNTHASE-LIKE"/>
    <property type="match status" value="1"/>
</dbReference>
<dbReference type="InterPro" id="IPR036291">
    <property type="entry name" value="NAD(P)-bd_dom_sf"/>
</dbReference>
<reference evidence="2" key="1">
    <citation type="submission" date="2023-05" db="EMBL/GenBank/DDBJ databases">
        <title>Genome and transcriptome analyses reveal genes involved in the formation of fine ridges on petal epidermal cells in Hibiscus trionum.</title>
        <authorList>
            <person name="Koshimizu S."/>
            <person name="Masuda S."/>
            <person name="Ishii T."/>
            <person name="Shirasu K."/>
            <person name="Hoshino A."/>
            <person name="Arita M."/>
        </authorList>
    </citation>
    <scope>NUCLEOTIDE SEQUENCE</scope>
    <source>
        <strain evidence="2">Hamamatsu line</strain>
    </source>
</reference>
<dbReference type="GO" id="GO:0006629">
    <property type="term" value="P:lipid metabolic process"/>
    <property type="evidence" value="ECO:0007669"/>
    <property type="project" value="UniProtKB-ARBA"/>
</dbReference>
<evidence type="ECO:0000259" key="1">
    <source>
        <dbReference type="Pfam" id="PF22917"/>
    </source>
</evidence>
<dbReference type="Proteomes" id="UP001165190">
    <property type="component" value="Unassembled WGS sequence"/>
</dbReference>
<dbReference type="GO" id="GO:0016627">
    <property type="term" value="F:oxidoreductase activity, acting on the CH-CH group of donors"/>
    <property type="evidence" value="ECO:0007669"/>
    <property type="project" value="UniProtKB-ARBA"/>
</dbReference>
<dbReference type="OrthoDB" id="1731983at2759"/>
<feature type="domain" description="PRISE-like Rossmann-fold" evidence="1">
    <location>
        <begin position="83"/>
        <end position="379"/>
    </location>
</feature>
<keyword evidence="3" id="KW-1185">Reference proteome</keyword>
<sequence>MEKPVANLRQPFVALIVGVTGMAGISLAEALKSTDALGGPWKVYGSALRPMPTWFPSSVLDKYITFDATDVGDTADKLAPISGEVTHVFWVAIQVRGSEEENVTVNATMLSNVLNVLKGGHGSRLSHITVQTGTQHYMGPIHDPSESARGFDSHEPPFVEDLPRLPYPNFYYALEDLVKSYTPTLTYSVHRSSIIIGASSRSVYNTLLTLAVYASICRHDGSRFRYFGTRYTWEHFCDMSDARVLAEQHIWAAVTPCAKNQAFNCTNGDVVTWKSIWKKVCDIFELEFIRFEESENFDFVEFMAEKSKVWDEIVEKHGLYKTKLEEITCPLALKTVLHFGFQHVCSMNKSREFGFYGYADTLKSIPMWIHKLRHMKIIP</sequence>
<dbReference type="CDD" id="cd08948">
    <property type="entry name" value="5beta-POR_like_SDR_a"/>
    <property type="match status" value="1"/>
</dbReference>
<gene>
    <name evidence="2" type="ORF">HRI_003000300</name>
</gene>
<organism evidence="2 3">
    <name type="scientific">Hibiscus trionum</name>
    <name type="common">Flower of an hour</name>
    <dbReference type="NCBI Taxonomy" id="183268"/>
    <lineage>
        <taxon>Eukaryota</taxon>
        <taxon>Viridiplantae</taxon>
        <taxon>Streptophyta</taxon>
        <taxon>Embryophyta</taxon>
        <taxon>Tracheophyta</taxon>
        <taxon>Spermatophyta</taxon>
        <taxon>Magnoliopsida</taxon>
        <taxon>eudicotyledons</taxon>
        <taxon>Gunneridae</taxon>
        <taxon>Pentapetalae</taxon>
        <taxon>rosids</taxon>
        <taxon>malvids</taxon>
        <taxon>Malvales</taxon>
        <taxon>Malvaceae</taxon>
        <taxon>Malvoideae</taxon>
        <taxon>Hibiscus</taxon>
    </lineage>
</organism>
<comment type="caution">
    <text evidence="2">The sequence shown here is derived from an EMBL/GenBank/DDBJ whole genome shotgun (WGS) entry which is preliminary data.</text>
</comment>
<dbReference type="EMBL" id="BSYR01000025">
    <property type="protein sequence ID" value="GMI93310.1"/>
    <property type="molecule type" value="Genomic_DNA"/>
</dbReference>
<dbReference type="PANTHER" id="PTHR32487">
    <property type="entry name" value="3-OXO-DELTA(4,5)-STEROID 5-BETA-REDUCTASE"/>
    <property type="match status" value="1"/>
</dbReference>
<evidence type="ECO:0000313" key="2">
    <source>
        <dbReference type="EMBL" id="GMI93310.1"/>
    </source>
</evidence>
<evidence type="ECO:0000313" key="3">
    <source>
        <dbReference type="Proteomes" id="UP001165190"/>
    </source>
</evidence>
<accession>A0A9W7IEZ1</accession>
<dbReference type="Pfam" id="PF22917">
    <property type="entry name" value="PRISE"/>
    <property type="match status" value="1"/>
</dbReference>
<dbReference type="AlphaFoldDB" id="A0A9W7IEZ1"/>
<proteinExistence type="predicted"/>
<dbReference type="InterPro" id="IPR055222">
    <property type="entry name" value="PRISE-like_Rossmann-fold"/>
</dbReference>
<name>A0A9W7IEZ1_HIBTR</name>